<dbReference type="RefSeq" id="WP_263508213.1">
    <property type="nucleotide sequence ID" value="NZ_CP106982.1"/>
</dbReference>
<evidence type="ECO:0000256" key="11">
    <source>
        <dbReference type="ARBA" id="ARBA00023136"/>
    </source>
</evidence>
<feature type="transmembrane region" description="Helical" evidence="14">
    <location>
        <begin position="97"/>
        <end position="120"/>
    </location>
</feature>
<keyword evidence="8" id="KW-0862">Zinc</keyword>
<keyword evidence="11 14" id="KW-0472">Membrane</keyword>
<dbReference type="InterPro" id="IPR008915">
    <property type="entry name" value="Peptidase_M50"/>
</dbReference>
<keyword evidence="6 14" id="KW-0812">Transmembrane</keyword>
<keyword evidence="7" id="KW-0378">Hydrolase</keyword>
<evidence type="ECO:0000313" key="17">
    <source>
        <dbReference type="Proteomes" id="UP001163947"/>
    </source>
</evidence>
<comment type="subcellular location">
    <subcellularLocation>
        <location evidence="2">Membrane</location>
        <topology evidence="2">Multi-pass membrane protein</topology>
    </subcellularLocation>
</comment>
<evidence type="ECO:0000256" key="12">
    <source>
        <dbReference type="ARBA" id="ARBA00032214"/>
    </source>
</evidence>
<comment type="cofactor">
    <cofactor evidence="1">
        <name>Zn(2+)</name>
        <dbReference type="ChEBI" id="CHEBI:29105"/>
    </cofactor>
</comment>
<dbReference type="PANTHER" id="PTHR42837">
    <property type="entry name" value="REGULATOR OF SIGMA-E PROTEASE RSEP"/>
    <property type="match status" value="1"/>
</dbReference>
<dbReference type="GeneID" id="83624127"/>
<evidence type="ECO:0000256" key="5">
    <source>
        <dbReference type="ARBA" id="ARBA00022670"/>
    </source>
</evidence>
<evidence type="ECO:0000256" key="7">
    <source>
        <dbReference type="ARBA" id="ARBA00022801"/>
    </source>
</evidence>
<feature type="transmembrane region" description="Helical" evidence="14">
    <location>
        <begin position="378"/>
        <end position="400"/>
    </location>
</feature>
<protein>
    <recommendedName>
        <fullName evidence="4">Zinc metalloprotease Rip1</fullName>
    </recommendedName>
    <alternativeName>
        <fullName evidence="12">S2P endopeptidase</fullName>
    </alternativeName>
    <alternativeName>
        <fullName evidence="13">Site-2-type intramembrane protease</fullName>
    </alternativeName>
</protein>
<evidence type="ECO:0000256" key="10">
    <source>
        <dbReference type="ARBA" id="ARBA00023049"/>
    </source>
</evidence>
<dbReference type="GO" id="GO:0004222">
    <property type="term" value="F:metalloendopeptidase activity"/>
    <property type="evidence" value="ECO:0007669"/>
    <property type="project" value="InterPro"/>
</dbReference>
<dbReference type="Pfam" id="PF02163">
    <property type="entry name" value="Peptidase_M50"/>
    <property type="match status" value="1"/>
</dbReference>
<name>A0AA46SDF3_9NOCA</name>
<evidence type="ECO:0000256" key="13">
    <source>
        <dbReference type="ARBA" id="ARBA00033476"/>
    </source>
</evidence>
<comment type="similarity">
    <text evidence="3">Belongs to the peptidase M50B family.</text>
</comment>
<evidence type="ECO:0000256" key="2">
    <source>
        <dbReference type="ARBA" id="ARBA00004141"/>
    </source>
</evidence>
<dbReference type="SUPFAM" id="SSF50156">
    <property type="entry name" value="PDZ domain-like"/>
    <property type="match status" value="1"/>
</dbReference>
<evidence type="ECO:0000256" key="3">
    <source>
        <dbReference type="ARBA" id="ARBA00007931"/>
    </source>
</evidence>
<evidence type="ECO:0000256" key="8">
    <source>
        <dbReference type="ARBA" id="ARBA00022833"/>
    </source>
</evidence>
<evidence type="ECO:0000256" key="6">
    <source>
        <dbReference type="ARBA" id="ARBA00022692"/>
    </source>
</evidence>
<dbReference type="CDD" id="cd06163">
    <property type="entry name" value="S2P-M50_PDZ_RseP-like"/>
    <property type="match status" value="1"/>
</dbReference>
<evidence type="ECO:0000256" key="14">
    <source>
        <dbReference type="SAM" id="Phobius"/>
    </source>
</evidence>
<feature type="domain" description="Peptidase M50" evidence="15">
    <location>
        <begin position="10"/>
        <end position="361"/>
    </location>
</feature>
<feature type="transmembrane region" description="Helical" evidence="14">
    <location>
        <begin position="319"/>
        <end position="339"/>
    </location>
</feature>
<evidence type="ECO:0000313" key="16">
    <source>
        <dbReference type="EMBL" id="UYF94007.1"/>
    </source>
</evidence>
<dbReference type="InterPro" id="IPR004387">
    <property type="entry name" value="Pept_M50_Zn"/>
</dbReference>
<keyword evidence="9 14" id="KW-1133">Transmembrane helix</keyword>
<gene>
    <name evidence="16" type="ORF">OCS65_26905</name>
</gene>
<dbReference type="GO" id="GO:0016020">
    <property type="term" value="C:membrane"/>
    <property type="evidence" value="ECO:0007669"/>
    <property type="project" value="UniProtKB-SubCell"/>
</dbReference>
<sequence>MTFALGVVLFALGVAVSVALHEAGHLWAARRLGMKVRRFSLGRGPMLFSVRRGETDYGLGLIPVGGFCEIAGTTALDELTPDEYDRALYRQKTWKRLVVMSGGIGMNFLLAGVLVLVLAVGWGLPELHPKVVVESVGCVPSSQRPGPGYGLAACDGPGPAGAAGILPGDAILAVDGEGVTRFGDLVGKIWDSAGVDELTIERHGRRLVLPVATEQVQRWVVDPRTGDERSTAVGAIGVSARPPAGPVRYDVVTAVPAALAFTGDLAALTARTVVDMPTKAASLWRSVTGGERDADTPISVVGAGSLGGRAVERGAWESFVLLLVSLNLFVGLFNLLPLLPLDGGHMAVAIYEGLRNRVRARLGRPGGAPVDFVKLLPVTYAFVVVGGAFMLLTLAADIVAPVRPA</sequence>
<dbReference type="PANTHER" id="PTHR42837:SF2">
    <property type="entry name" value="MEMBRANE METALLOPROTEASE ARASP2, CHLOROPLASTIC-RELATED"/>
    <property type="match status" value="1"/>
</dbReference>
<dbReference type="Gene3D" id="2.30.42.10">
    <property type="match status" value="1"/>
</dbReference>
<evidence type="ECO:0000256" key="1">
    <source>
        <dbReference type="ARBA" id="ARBA00001947"/>
    </source>
</evidence>
<dbReference type="AlphaFoldDB" id="A0AA46SDF3"/>
<evidence type="ECO:0000256" key="9">
    <source>
        <dbReference type="ARBA" id="ARBA00022989"/>
    </source>
</evidence>
<reference evidence="16" key="1">
    <citation type="submission" date="2022-09" db="EMBL/GenBank/DDBJ databases">
        <title>The genome sequence of Rhodococcus aetherivorans N1.</title>
        <authorList>
            <person name="Jiang W."/>
        </authorList>
    </citation>
    <scope>NUCLEOTIDE SEQUENCE</scope>
    <source>
        <strain evidence="16">N1</strain>
    </source>
</reference>
<organism evidence="16 17">
    <name type="scientific">Rhodococcus aetherivorans</name>
    <dbReference type="NCBI Taxonomy" id="191292"/>
    <lineage>
        <taxon>Bacteria</taxon>
        <taxon>Bacillati</taxon>
        <taxon>Actinomycetota</taxon>
        <taxon>Actinomycetes</taxon>
        <taxon>Mycobacteriales</taxon>
        <taxon>Nocardiaceae</taxon>
        <taxon>Rhodococcus</taxon>
    </lineage>
</organism>
<evidence type="ECO:0000256" key="4">
    <source>
        <dbReference type="ARBA" id="ARBA00019897"/>
    </source>
</evidence>
<dbReference type="GO" id="GO:0006508">
    <property type="term" value="P:proteolysis"/>
    <property type="evidence" value="ECO:0007669"/>
    <property type="project" value="UniProtKB-KW"/>
</dbReference>
<dbReference type="Proteomes" id="UP001163947">
    <property type="component" value="Chromosome"/>
</dbReference>
<dbReference type="EMBL" id="CP106982">
    <property type="protein sequence ID" value="UYF94007.1"/>
    <property type="molecule type" value="Genomic_DNA"/>
</dbReference>
<dbReference type="InterPro" id="IPR036034">
    <property type="entry name" value="PDZ_sf"/>
</dbReference>
<accession>A0AA46SDF3</accession>
<keyword evidence="5 16" id="KW-0645">Protease</keyword>
<evidence type="ECO:0000259" key="15">
    <source>
        <dbReference type="Pfam" id="PF02163"/>
    </source>
</evidence>
<proteinExistence type="inferred from homology"/>
<keyword evidence="10" id="KW-0482">Metalloprotease</keyword>